<dbReference type="HOGENOM" id="CLU_040769_1_3_12"/>
<dbReference type="PANTHER" id="PTHR43370:SF2">
    <property type="entry name" value="ABC TRANSPORTER PERMEASE PROTEIN"/>
    <property type="match status" value="1"/>
</dbReference>
<dbReference type="KEGG" id="ssm:Spirs_0553"/>
<comment type="subcellular location">
    <subcellularLocation>
        <location evidence="1">Cell membrane</location>
        <topology evidence="1">Multi-pass membrane protein</topology>
    </subcellularLocation>
</comment>
<gene>
    <name evidence="7" type="ordered locus">Spirs_0553</name>
</gene>
<keyword evidence="4 6" id="KW-1133">Transmembrane helix</keyword>
<dbReference type="Proteomes" id="UP000002318">
    <property type="component" value="Chromosome"/>
</dbReference>
<dbReference type="EMBL" id="CP002116">
    <property type="protein sequence ID" value="ADK79698.1"/>
    <property type="molecule type" value="Genomic_DNA"/>
</dbReference>
<dbReference type="PANTHER" id="PTHR43370">
    <property type="entry name" value="SUGAR ABC TRANSPORTER INTEGRAL MEMBRANE PROTEIN-RELATED"/>
    <property type="match status" value="1"/>
</dbReference>
<feature type="transmembrane region" description="Helical" evidence="6">
    <location>
        <begin position="27"/>
        <end position="47"/>
    </location>
</feature>
<dbReference type="Pfam" id="PF02653">
    <property type="entry name" value="BPD_transp_2"/>
    <property type="match status" value="1"/>
</dbReference>
<feature type="transmembrane region" description="Helical" evidence="6">
    <location>
        <begin position="83"/>
        <end position="106"/>
    </location>
</feature>
<dbReference type="OrthoDB" id="370051at2"/>
<keyword evidence="3 6" id="KW-0812">Transmembrane</keyword>
<keyword evidence="2" id="KW-1003">Cell membrane</keyword>
<evidence type="ECO:0000313" key="7">
    <source>
        <dbReference type="EMBL" id="ADK79698.1"/>
    </source>
</evidence>
<proteinExistence type="predicted"/>
<evidence type="ECO:0000256" key="6">
    <source>
        <dbReference type="SAM" id="Phobius"/>
    </source>
</evidence>
<dbReference type="eggNOG" id="COG1079">
    <property type="taxonomic scope" value="Bacteria"/>
</dbReference>
<sequence>MIASIFDLMAPVLIAALGGVITERAGILNIALEGLMLIGAFTAIVVAGFSGSIILGLLAAATASAGAAAVFGFFSVRLQANIFIAGLAVNLLATGLVTFLSGQFFSTRGVIRIANMPSLPHIPFPTGGTITPAPLVGLLLVPLLIYLLNQTPFGLRVRAAGIDPEVLKGRGVAPGSVQFQAITLSGLFCGLAGAFLSLRLEAFVPGITAGKGWIALVAVFLGRKSPVGILLASWLFAFADAVAGNAQGLSWLPPTLMLAFPYLITFLVLIGASALMSRRKHAERKT</sequence>
<feature type="transmembrane region" description="Helical" evidence="6">
    <location>
        <begin position="53"/>
        <end position="76"/>
    </location>
</feature>
<protein>
    <submittedName>
        <fullName evidence="7">Inner-membrane translocator</fullName>
    </submittedName>
</protein>
<evidence type="ECO:0000256" key="1">
    <source>
        <dbReference type="ARBA" id="ARBA00004651"/>
    </source>
</evidence>
<evidence type="ECO:0000256" key="2">
    <source>
        <dbReference type="ARBA" id="ARBA00022475"/>
    </source>
</evidence>
<evidence type="ECO:0000256" key="5">
    <source>
        <dbReference type="ARBA" id="ARBA00023136"/>
    </source>
</evidence>
<dbReference type="GO" id="GO:0005886">
    <property type="term" value="C:plasma membrane"/>
    <property type="evidence" value="ECO:0007669"/>
    <property type="project" value="UniProtKB-SubCell"/>
</dbReference>
<dbReference type="STRING" id="573413.Spirs_0553"/>
<keyword evidence="8" id="KW-1185">Reference proteome</keyword>
<reference evidence="7 8" key="1">
    <citation type="journal article" date="2010" name="Stand. Genomic Sci.">
        <title>Complete genome sequence of Spirochaeta smaragdinae type strain (SEBR 4228).</title>
        <authorList>
            <person name="Mavromatis K."/>
            <person name="Yasawong M."/>
            <person name="Chertkov O."/>
            <person name="Lapidus A."/>
            <person name="Lucas S."/>
            <person name="Nolan M."/>
            <person name="Del Rio T.G."/>
            <person name="Tice H."/>
            <person name="Cheng J.F."/>
            <person name="Pitluck S."/>
            <person name="Liolios K."/>
            <person name="Ivanova N."/>
            <person name="Tapia R."/>
            <person name="Han C."/>
            <person name="Bruce D."/>
            <person name="Goodwin L."/>
            <person name="Pati A."/>
            <person name="Chen A."/>
            <person name="Palaniappan K."/>
            <person name="Land M."/>
            <person name="Hauser L."/>
            <person name="Chang Y.J."/>
            <person name="Jeffries C.D."/>
            <person name="Detter J.C."/>
            <person name="Rohde M."/>
            <person name="Brambilla E."/>
            <person name="Spring S."/>
            <person name="Goker M."/>
            <person name="Sikorski J."/>
            <person name="Woyke T."/>
            <person name="Bristow J."/>
            <person name="Eisen J.A."/>
            <person name="Markowitz V."/>
            <person name="Hugenholtz P."/>
            <person name="Klenk H.P."/>
            <person name="Kyrpides N.C."/>
        </authorList>
    </citation>
    <scope>NUCLEOTIDE SEQUENCE [LARGE SCALE GENOMIC DNA]</scope>
    <source>
        <strain evidence="8">DSM 11293 / JCM 15392 / SEBR 4228</strain>
    </source>
</reference>
<dbReference type="CDD" id="cd06580">
    <property type="entry name" value="TM_PBP1_transp_TpRbsC_like"/>
    <property type="match status" value="1"/>
</dbReference>
<evidence type="ECO:0000256" key="4">
    <source>
        <dbReference type="ARBA" id="ARBA00022989"/>
    </source>
</evidence>
<dbReference type="InterPro" id="IPR001851">
    <property type="entry name" value="ABC_transp_permease"/>
</dbReference>
<feature type="transmembrane region" description="Helical" evidence="6">
    <location>
        <begin position="202"/>
        <end position="221"/>
    </location>
</feature>
<accession>E1RBG8</accession>
<dbReference type="RefSeq" id="WP_013253162.1">
    <property type="nucleotide sequence ID" value="NC_014364.1"/>
</dbReference>
<feature type="transmembrane region" description="Helical" evidence="6">
    <location>
        <begin position="177"/>
        <end position="196"/>
    </location>
</feature>
<dbReference type="AlphaFoldDB" id="E1RBG8"/>
<feature type="transmembrane region" description="Helical" evidence="6">
    <location>
        <begin position="126"/>
        <end position="148"/>
    </location>
</feature>
<keyword evidence="5 6" id="KW-0472">Membrane</keyword>
<dbReference type="GO" id="GO:0022857">
    <property type="term" value="F:transmembrane transporter activity"/>
    <property type="evidence" value="ECO:0007669"/>
    <property type="project" value="InterPro"/>
</dbReference>
<evidence type="ECO:0000256" key="3">
    <source>
        <dbReference type="ARBA" id="ARBA00022692"/>
    </source>
</evidence>
<feature type="transmembrane region" description="Helical" evidence="6">
    <location>
        <begin position="228"/>
        <end position="246"/>
    </location>
</feature>
<evidence type="ECO:0000313" key="8">
    <source>
        <dbReference type="Proteomes" id="UP000002318"/>
    </source>
</evidence>
<feature type="transmembrane region" description="Helical" evidence="6">
    <location>
        <begin position="258"/>
        <end position="276"/>
    </location>
</feature>
<name>E1RBG8_SEDSS</name>
<organism evidence="7 8">
    <name type="scientific">Sediminispirochaeta smaragdinae (strain DSM 11293 / JCM 15392 / SEBR 4228)</name>
    <name type="common">Spirochaeta smaragdinae</name>
    <dbReference type="NCBI Taxonomy" id="573413"/>
    <lineage>
        <taxon>Bacteria</taxon>
        <taxon>Pseudomonadati</taxon>
        <taxon>Spirochaetota</taxon>
        <taxon>Spirochaetia</taxon>
        <taxon>Spirochaetales</taxon>
        <taxon>Spirochaetaceae</taxon>
        <taxon>Sediminispirochaeta</taxon>
    </lineage>
</organism>